<feature type="chain" id="PRO_5046284453" evidence="1">
    <location>
        <begin position="26"/>
        <end position="1816"/>
    </location>
</feature>
<dbReference type="Proteomes" id="UP001517367">
    <property type="component" value="Unassembled WGS sequence"/>
</dbReference>
<organism evidence="3 4">
    <name type="scientific">Pedobacter helvus</name>
    <dbReference type="NCBI Taxonomy" id="2563444"/>
    <lineage>
        <taxon>Bacteria</taxon>
        <taxon>Pseudomonadati</taxon>
        <taxon>Bacteroidota</taxon>
        <taxon>Sphingobacteriia</taxon>
        <taxon>Sphingobacteriales</taxon>
        <taxon>Sphingobacteriaceae</taxon>
        <taxon>Pedobacter</taxon>
    </lineage>
</organism>
<dbReference type="Pfam" id="PF18962">
    <property type="entry name" value="Por_Secre_tail"/>
    <property type="match status" value="1"/>
</dbReference>
<feature type="signal peptide" evidence="1">
    <location>
        <begin position="1"/>
        <end position="25"/>
    </location>
</feature>
<dbReference type="RefSeq" id="WP_138728537.1">
    <property type="nucleotide sequence ID" value="NZ_SRMP02000034.1"/>
</dbReference>
<dbReference type="InterPro" id="IPR026444">
    <property type="entry name" value="Secre_tail"/>
</dbReference>
<evidence type="ECO:0000313" key="4">
    <source>
        <dbReference type="Proteomes" id="UP001517367"/>
    </source>
</evidence>
<evidence type="ECO:0000256" key="1">
    <source>
        <dbReference type="SAM" id="SignalP"/>
    </source>
</evidence>
<dbReference type="EMBL" id="SRMP02000034">
    <property type="protein sequence ID" value="MFN0292772.1"/>
    <property type="molecule type" value="Genomic_DNA"/>
</dbReference>
<comment type="caution">
    <text evidence="3">The sequence shown here is derived from an EMBL/GenBank/DDBJ whole genome shotgun (WGS) entry which is preliminary data.</text>
</comment>
<reference evidence="3 4" key="1">
    <citation type="submission" date="2024-12" db="EMBL/GenBank/DDBJ databases">
        <authorList>
            <person name="Hu S."/>
        </authorList>
    </citation>
    <scope>NUCLEOTIDE SEQUENCE [LARGE SCALE GENOMIC DNA]</scope>
    <source>
        <strain evidence="3 4">P-25</strain>
    </source>
</reference>
<name>A0ABW9JK38_9SPHI</name>
<keyword evidence="1" id="KW-0732">Signal</keyword>
<proteinExistence type="predicted"/>
<evidence type="ECO:0000313" key="3">
    <source>
        <dbReference type="EMBL" id="MFN0292772.1"/>
    </source>
</evidence>
<evidence type="ECO:0000259" key="2">
    <source>
        <dbReference type="Pfam" id="PF18962"/>
    </source>
</evidence>
<gene>
    <name evidence="3" type="ORF">E5L68_015345</name>
</gene>
<sequence>MKISTKIRVLLLLLFVSANLKSAFADVIITQPTGGQNISTERSVGGPSEQFTAIGDIVITDQVGTDFQSGTDRRIRLNAPSGWQFEVGTASAAGTGTRVTSATVIESTATYIVISYNANTTVVAGNAITLSGLRVKSTSRAVAYPNYIIRANTSRNAVIAGFPNGATAATLSKVAGAYVGLQVLLPAQDNAPGSGSGRSNSTVQTPQAGSSFAVTVNAVDYAYNIITDAPEQQVSITTNNPYATISAPVVLTGGTASFNVALNTYSATLTTSYFTLTANNDVDNGIVPGVSSNIRVMAGPFTKLLTVFPGETYAPGSPNGKTGTPTAPAYGVNYTSVVYAVDDFWNKATAPDPTNVEMSASGVTNFAAPPQASLLVSGPNIRTRTFNLVFGTIGETPTVTAVNNTDGTKTAYTQILPAVTAGAFVKLQLLLPGEVAAPGTPTGKTGAPIAQAAGTPFDVTVNAVDANWNLVSSVTDVVAITNSLASDAATSLLPANAALVAGTGTFSVTLNRAATNHRLVASDVTNPAKTANTSPDVEVTVGAYAKLLITLTGETYLPGTATGKGNTLTSRAINTNTTVTVRAVDAHWNLVNTVTDMVELSSSDLNAIVPADQALVAGVRAFSGFRFRTAGDQTITATSAADAGKNYTTGLINVAAGAFTKLVLVMPGETAVEGIAAGKTGTPTDRVAGETFSILVKAADAYGNTVTTVNDVVGFTATNDIYAQLPPNTALVNGVLNASVTYRIGSTSKNRRLTVTDITDGTKTASQSATFIVNIGPYAGLLVVLPGEVYKAGSPTGKEEPPGNQGIGVAFNVVVRAVDIAFNTITSVTDVVSITSNDPLAVLPANAALVNGVKSNFSVRLNSASTSTTITATSADVTKSPYTAGPIVVLGPSAASNFFRSNVVSGNWNNSTSWESSANGTSGWQPSTLVPNQVASGITVRNGHTIKIIAAQTVDDVTIENGAMVDHTAGTLTINDGVAANDFMVSGIFRSAAAITKNGVLQILNGGTYQHNYTTATGTIPAAVWATGSTCEVIGYTTFAGNVTGSNQTFSNFVWNAANQTAAGSPSLLAGFAARDLTVNSTGLGSLNLGSVGGTTTITRDYVQTAGTVRANKTSGTQNLAFGGDFTVNGGTFALGNGTVNVDFNGTTQSLANAGSAIAFQNVNFSNSGTKTLTSGSFSVATAGVLSLAANTTLNANGNLLLLSSSSGSATIAPIPSTSEITGNVTVQRFISGGSQEPYRTYRMISSPIYDNGNAADRTYSYAQFIDDMLVTGSGGSANGFDTSPFNNASAWVYTPGASPAFQDVTNINTSLGAGKSAYIYYRGDRSNSTGKFTSPYVDPEDLVMDFSGVLNQQSVVVPLANNGNLVGNPYASSIDWNSAAITKTGLTNNVIRIWNPASRSYATYDGTIGVPSSVNNIIPAGQGFFVQATGSGTLTFTEGAKVTAQPTVLLMSTPTNENLIVQKLAVSGGGSSIQATPQTELRLTLSLNGSIYSEETAVVFKAGKAATYSITEDANYLHNYSTQDGGQKVFLSSRSTDNRDLAINYMPEITNGSNVKLNINAFNEGGNYKLKVDYRDVPSGYIVKLNDAFLGTSTVVQNGDLHSFTIDKTQAGSYGIDRFSVAFEAPTTLPVTYQVPFTAAKTNQGVLTKWSTATETDNNRFEVMRAADDKAYAKLHTELAKGSNSSYSFIDKNPLLGNNYYKLVQFNNDGTSTESLPQVINYTGILSNTSELVSIFPNPVVSNFTVRFNGVLKANQQTVKVVNVTGQVLLTQSVSKSQMAAGHEINISAYPSGIYFVEVYENGSQRLGQMKLIKQ</sequence>
<keyword evidence="4" id="KW-1185">Reference proteome</keyword>
<protein>
    <submittedName>
        <fullName evidence="3">T9SS type A sorting domain-containing protein</fullName>
    </submittedName>
</protein>
<accession>A0ABW9JK38</accession>
<feature type="domain" description="Secretion system C-terminal sorting" evidence="2">
    <location>
        <begin position="1736"/>
        <end position="1806"/>
    </location>
</feature>
<dbReference type="NCBIfam" id="TIGR04183">
    <property type="entry name" value="Por_Secre_tail"/>
    <property type="match status" value="1"/>
</dbReference>